<feature type="region of interest" description="Disordered" evidence="1">
    <location>
        <begin position="1"/>
        <end position="43"/>
    </location>
</feature>
<proteinExistence type="predicted"/>
<organism evidence="2 3">
    <name type="scientific">Botrytis galanthina</name>
    <dbReference type="NCBI Taxonomy" id="278940"/>
    <lineage>
        <taxon>Eukaryota</taxon>
        <taxon>Fungi</taxon>
        <taxon>Dikarya</taxon>
        <taxon>Ascomycota</taxon>
        <taxon>Pezizomycotina</taxon>
        <taxon>Leotiomycetes</taxon>
        <taxon>Helotiales</taxon>
        <taxon>Sclerotiniaceae</taxon>
        <taxon>Botrytis</taxon>
    </lineage>
</organism>
<keyword evidence="3" id="KW-1185">Reference proteome</keyword>
<name>A0A4V4HT54_9HELO</name>
<feature type="compositionally biased region" description="Basic and acidic residues" evidence="1">
    <location>
        <begin position="17"/>
        <end position="27"/>
    </location>
</feature>
<dbReference type="Proteomes" id="UP000308671">
    <property type="component" value="Unassembled WGS sequence"/>
</dbReference>
<accession>A0A4V4HT54</accession>
<sequence>MAVHPSDANTMSFESMSVRKQDVDKRASSVPSQSRTKPEHFNHYQRKKLYKKIHKTPTSTSKSQKMSPWLIKKQDRSKYGLRDQEIIATNQKAEDVLVTGFVPNPFWHSFRKDVTAVHTPDDEQYIQCFENELRLPLKTFLISSLPRCSWILNVLHLGFGADKYANPIVIHVCIQTPHYFTDNEDAALKVIQGMEKIIKENLDAQKHGNDMHEKFTIDISQIYYPNSSKTEMNENCGTDLRSTNSPEIPGVNLANNFPFIYSHDTPCPGLSIGREKLNEVIYPAGSLTGFLRQEDKIYSLTCSHVAFPDPERLSERYKYNNGMEQFKITLPAFKDHKVTLETMEDEIKHARSTVEKAEKRQVMCPEMDFSSRIQLGKEEETRCMRRLTVAQAYDIYAGYVYAASNEWRKVATYNGILDWALIRNACVDPSNQLPAFYFREESQIMGFIEEFGNKYWSPDERKAFNTKFQTLQHSIESNVSHPRSFSLFNEKSIYFKALSRTTGWKACELNGVQAIVHNQNSTSDEHVFISDDTQKAKEKISEGGDSGALIYTIDVDIQGNPVLVPMAMIWAGNTVGFEGFQGDVTYATPIEEVLKDIESEMGWENGSLKFF</sequence>
<reference evidence="2 3" key="1">
    <citation type="submission" date="2017-12" db="EMBL/GenBank/DDBJ databases">
        <title>Comparative genomics of Botrytis spp.</title>
        <authorList>
            <person name="Valero-Jimenez C.A."/>
            <person name="Tapia P."/>
            <person name="Veloso J."/>
            <person name="Silva-Moreno E."/>
            <person name="Staats M."/>
            <person name="Valdes J.H."/>
            <person name="Van Kan J.A.L."/>
        </authorList>
    </citation>
    <scope>NUCLEOTIDE SEQUENCE [LARGE SCALE GENOMIC DNA]</scope>
    <source>
        <strain evidence="2 3">MUCL435</strain>
    </source>
</reference>
<evidence type="ECO:0000313" key="2">
    <source>
        <dbReference type="EMBL" id="THV44166.1"/>
    </source>
</evidence>
<evidence type="ECO:0000313" key="3">
    <source>
        <dbReference type="Proteomes" id="UP000308671"/>
    </source>
</evidence>
<dbReference type="EMBL" id="PQXL01000708">
    <property type="protein sequence ID" value="THV44166.1"/>
    <property type="molecule type" value="Genomic_DNA"/>
</dbReference>
<gene>
    <name evidence="2" type="ORF">BGAL_0713g00020</name>
</gene>
<evidence type="ECO:0000256" key="1">
    <source>
        <dbReference type="SAM" id="MobiDB-lite"/>
    </source>
</evidence>
<dbReference type="OrthoDB" id="5424209at2759"/>
<comment type="caution">
    <text evidence="2">The sequence shown here is derived from an EMBL/GenBank/DDBJ whole genome shotgun (WGS) entry which is preliminary data.</text>
</comment>
<protein>
    <submittedName>
        <fullName evidence="2">Uncharacterized protein</fullName>
    </submittedName>
</protein>
<dbReference type="AlphaFoldDB" id="A0A4V4HT54"/>